<dbReference type="SUPFAM" id="SSF47954">
    <property type="entry name" value="Cyclin-like"/>
    <property type="match status" value="1"/>
</dbReference>
<evidence type="ECO:0000256" key="2">
    <source>
        <dbReference type="ARBA" id="ARBA00010857"/>
    </source>
</evidence>
<gene>
    <name evidence="11" type="ORF">MIND_01043200</name>
</gene>
<evidence type="ECO:0000256" key="8">
    <source>
        <dbReference type="ARBA" id="ARBA00023242"/>
    </source>
</evidence>
<organism evidence="11 12">
    <name type="scientific">Mycena indigotica</name>
    <dbReference type="NCBI Taxonomy" id="2126181"/>
    <lineage>
        <taxon>Eukaryota</taxon>
        <taxon>Fungi</taxon>
        <taxon>Dikarya</taxon>
        <taxon>Basidiomycota</taxon>
        <taxon>Agaricomycotina</taxon>
        <taxon>Agaricomycetes</taxon>
        <taxon>Agaricomycetidae</taxon>
        <taxon>Agaricales</taxon>
        <taxon>Marasmiineae</taxon>
        <taxon>Mycenaceae</taxon>
        <taxon>Mycena</taxon>
    </lineage>
</organism>
<comment type="subcellular location">
    <subcellularLocation>
        <location evidence="1">Nucleus</location>
    </subcellularLocation>
</comment>
<dbReference type="PANTHER" id="PTHR11618">
    <property type="entry name" value="TRANSCRIPTION INITIATION FACTOR IIB-RELATED"/>
    <property type="match status" value="1"/>
</dbReference>
<dbReference type="EMBL" id="JACAZF010000009">
    <property type="protein sequence ID" value="KAF7295050.1"/>
    <property type="molecule type" value="Genomic_DNA"/>
</dbReference>
<comment type="similarity">
    <text evidence="2">Belongs to the TFIIB family.</text>
</comment>
<comment type="caution">
    <text evidence="11">The sequence shown here is derived from an EMBL/GenBank/DDBJ whole genome shotgun (WGS) entry which is preliminary data.</text>
</comment>
<keyword evidence="8" id="KW-0539">Nucleus</keyword>
<accession>A0A8H6SA92</accession>
<keyword evidence="12" id="KW-1185">Reference proteome</keyword>
<dbReference type="GO" id="GO:0017025">
    <property type="term" value="F:TBP-class protein binding"/>
    <property type="evidence" value="ECO:0007669"/>
    <property type="project" value="InterPro"/>
</dbReference>
<dbReference type="PANTHER" id="PTHR11618:SF4">
    <property type="entry name" value="TRANSCRIPTION FACTOR IIIB 90 KDA SUBUNIT"/>
    <property type="match status" value="1"/>
</dbReference>
<dbReference type="CDD" id="cd00043">
    <property type="entry name" value="CYCLIN_SF"/>
    <property type="match status" value="1"/>
</dbReference>
<feature type="domain" description="Transcription factor TFIIB cyclin-like" evidence="10">
    <location>
        <begin position="76"/>
        <end position="160"/>
    </location>
</feature>
<proteinExistence type="inferred from homology"/>
<dbReference type="Gene3D" id="1.10.472.10">
    <property type="entry name" value="Cyclin-like"/>
    <property type="match status" value="1"/>
</dbReference>
<evidence type="ECO:0000256" key="6">
    <source>
        <dbReference type="ARBA" id="ARBA00023015"/>
    </source>
</evidence>
<dbReference type="GO" id="GO:0000126">
    <property type="term" value="C:transcription factor TFIIIB complex"/>
    <property type="evidence" value="ECO:0007669"/>
    <property type="project" value="TreeGrafter"/>
</dbReference>
<protein>
    <recommendedName>
        <fullName evidence="10">Transcription factor TFIIB cyclin-like domain-containing protein</fullName>
    </recommendedName>
</protein>
<evidence type="ECO:0000313" key="11">
    <source>
        <dbReference type="EMBL" id="KAF7295050.1"/>
    </source>
</evidence>
<evidence type="ECO:0000313" key="12">
    <source>
        <dbReference type="Proteomes" id="UP000636479"/>
    </source>
</evidence>
<dbReference type="RefSeq" id="XP_037216413.1">
    <property type="nucleotide sequence ID" value="XM_037367019.1"/>
</dbReference>
<feature type="compositionally biased region" description="Acidic residues" evidence="9">
    <location>
        <begin position="347"/>
        <end position="356"/>
    </location>
</feature>
<keyword evidence="3" id="KW-0479">Metal-binding</keyword>
<reference evidence="11" key="1">
    <citation type="submission" date="2020-05" db="EMBL/GenBank/DDBJ databases">
        <title>Mycena genomes resolve the evolution of fungal bioluminescence.</title>
        <authorList>
            <person name="Tsai I.J."/>
        </authorList>
    </citation>
    <scope>NUCLEOTIDE SEQUENCE</scope>
    <source>
        <strain evidence="11">171206Taipei</strain>
    </source>
</reference>
<dbReference type="GO" id="GO:0008270">
    <property type="term" value="F:zinc ion binding"/>
    <property type="evidence" value="ECO:0007669"/>
    <property type="project" value="UniProtKB-KW"/>
</dbReference>
<dbReference type="GO" id="GO:0005634">
    <property type="term" value="C:nucleus"/>
    <property type="evidence" value="ECO:0007669"/>
    <property type="project" value="UniProtKB-SubCell"/>
</dbReference>
<evidence type="ECO:0000256" key="5">
    <source>
        <dbReference type="ARBA" id="ARBA00022833"/>
    </source>
</evidence>
<dbReference type="GO" id="GO:0000995">
    <property type="term" value="F:RNA polymerase III general transcription initiation factor activity"/>
    <property type="evidence" value="ECO:0007669"/>
    <property type="project" value="TreeGrafter"/>
</dbReference>
<keyword evidence="7" id="KW-0804">Transcription</keyword>
<evidence type="ECO:0000256" key="9">
    <source>
        <dbReference type="SAM" id="MobiDB-lite"/>
    </source>
</evidence>
<dbReference type="GeneID" id="59349535"/>
<dbReference type="Proteomes" id="UP000636479">
    <property type="component" value="Unassembled WGS sequence"/>
</dbReference>
<sequence length="576" mass="63616">MPPCKQCGVPTISDPDVGLVCPQCGEIVDPDRVVLAIDGDLPPVVSEPFPASARTIKTARNRYLGGADKETRTHKSLLEMQRFINNLSRALLVSSVSDRAYNIFQQAMATGKFRWGRTARLVAGACVSIALRLNHRPELFVDISHLVGEKTAALTSTFSSVISTLKMDQLPLSEPKSHIETLREHLYSALSANQSAIPSTLVSAIKPLSINSIVATATALSDLLVSSVPPSAVARLPASPTACAVLIWAIEGELRTSLAQVGELAAFLATKCNFTKSVVMTRYKIIQDELMDRIDKVEWLDHYDPHNGKSGRAKISRRIVAARGVKAVIEYERECRREEFQTNAHEGEDDDSDGPESTDRRPRKRRRVHALRDATRFLCNPLVGSLPSCLFPSTTANPPPLPLTTYLLTSSICMRRDNLPSRLQLLAASRGGVSSDDIPEDELFEEGELEMIFRSEEEAEGDLRRFYGWEPKEERLAALVALPPVLKERKRGDVRGQSRKASRINAESIAMFMADDQPEDAVELGDLLSLDDDPRIIVEESGDVTGALFGLSRSMIEDRAFSPLLDWEEEPYAEEI</sequence>
<evidence type="ECO:0000259" key="10">
    <source>
        <dbReference type="Pfam" id="PF00382"/>
    </source>
</evidence>
<dbReference type="Pfam" id="PF00382">
    <property type="entry name" value="TFIIB"/>
    <property type="match status" value="1"/>
</dbReference>
<evidence type="ECO:0000256" key="3">
    <source>
        <dbReference type="ARBA" id="ARBA00022723"/>
    </source>
</evidence>
<dbReference type="InterPro" id="IPR000812">
    <property type="entry name" value="TFIIB"/>
</dbReference>
<dbReference type="AlphaFoldDB" id="A0A8H6SA92"/>
<keyword evidence="5" id="KW-0862">Zinc</keyword>
<feature type="region of interest" description="Disordered" evidence="9">
    <location>
        <begin position="339"/>
        <end position="366"/>
    </location>
</feature>
<keyword evidence="6" id="KW-0805">Transcription regulation</keyword>
<name>A0A8H6SA92_9AGAR</name>
<dbReference type="GO" id="GO:0070897">
    <property type="term" value="P:transcription preinitiation complex assembly"/>
    <property type="evidence" value="ECO:0007669"/>
    <property type="project" value="InterPro"/>
</dbReference>
<dbReference type="GO" id="GO:0001006">
    <property type="term" value="F:RNA polymerase III type 3 promoter sequence-specific DNA binding"/>
    <property type="evidence" value="ECO:0007669"/>
    <property type="project" value="TreeGrafter"/>
</dbReference>
<keyword evidence="4" id="KW-0863">Zinc-finger</keyword>
<dbReference type="InterPro" id="IPR036915">
    <property type="entry name" value="Cyclin-like_sf"/>
</dbReference>
<dbReference type="GO" id="GO:0097550">
    <property type="term" value="C:transcription preinitiation complex"/>
    <property type="evidence" value="ECO:0007669"/>
    <property type="project" value="TreeGrafter"/>
</dbReference>
<evidence type="ECO:0000256" key="4">
    <source>
        <dbReference type="ARBA" id="ARBA00022771"/>
    </source>
</evidence>
<dbReference type="OrthoDB" id="2527864at2759"/>
<evidence type="ECO:0000256" key="1">
    <source>
        <dbReference type="ARBA" id="ARBA00004123"/>
    </source>
</evidence>
<dbReference type="InterPro" id="IPR013150">
    <property type="entry name" value="TFIIB_cyclin"/>
</dbReference>
<evidence type="ECO:0000256" key="7">
    <source>
        <dbReference type="ARBA" id="ARBA00023163"/>
    </source>
</evidence>